<dbReference type="Proteomes" id="UP000004893">
    <property type="component" value="Unassembled WGS sequence"/>
</dbReference>
<dbReference type="Gene3D" id="3.40.50.360">
    <property type="match status" value="1"/>
</dbReference>
<reference evidence="3" key="2">
    <citation type="submission" date="2013-06" db="EMBL/GenBank/DDBJ databases">
        <title>Draft genome sequence of Clostridium hylemonae (DSM 15053).</title>
        <authorList>
            <person name="Sudarsanam P."/>
            <person name="Ley R."/>
            <person name="Guruge J."/>
            <person name="Turnbaugh P.J."/>
            <person name="Mahowald M."/>
            <person name="Liep D."/>
            <person name="Gordon J."/>
        </authorList>
    </citation>
    <scope>NUCLEOTIDE SEQUENCE</scope>
    <source>
        <strain evidence="3">DSM 15053</strain>
    </source>
</reference>
<accession>C0C5L2</accession>
<comment type="caution">
    <text evidence="3">The sequence shown here is derived from an EMBL/GenBank/DDBJ whole genome shotgun (WGS) entry which is preliminary data.</text>
</comment>
<dbReference type="InterPro" id="IPR001226">
    <property type="entry name" value="Flavodoxin_CS"/>
</dbReference>
<evidence type="ECO:0000256" key="1">
    <source>
        <dbReference type="SAM" id="MobiDB-lite"/>
    </source>
</evidence>
<evidence type="ECO:0000313" key="3">
    <source>
        <dbReference type="EMBL" id="EEG72396.1"/>
    </source>
</evidence>
<dbReference type="InterPro" id="IPR054633">
    <property type="entry name" value="BilS"/>
</dbReference>
<organism evidence="3 4">
    <name type="scientific">[Clostridium] hylemonae DSM 15053</name>
    <dbReference type="NCBI Taxonomy" id="553973"/>
    <lineage>
        <taxon>Bacteria</taxon>
        <taxon>Bacillati</taxon>
        <taxon>Bacillota</taxon>
        <taxon>Clostridia</taxon>
        <taxon>Lachnospirales</taxon>
        <taxon>Lachnospiraceae</taxon>
    </lineage>
</organism>
<dbReference type="PROSITE" id="PS00201">
    <property type="entry name" value="FLAVODOXIN"/>
    <property type="match status" value="1"/>
</dbReference>
<keyword evidence="4" id="KW-1185">Reference proteome</keyword>
<dbReference type="STRING" id="553973.CLOHYLEM_07399"/>
<evidence type="ECO:0000259" key="2">
    <source>
        <dbReference type="Pfam" id="PF12641"/>
    </source>
</evidence>
<name>C0C5L2_9FIRM</name>
<evidence type="ECO:0000313" key="4">
    <source>
        <dbReference type="Proteomes" id="UP000004893"/>
    </source>
</evidence>
<dbReference type="SUPFAM" id="SSF52218">
    <property type="entry name" value="Flavoproteins"/>
    <property type="match status" value="1"/>
</dbReference>
<sequence>MQTEDTDTEREGENRSPLPEMQHNIYQEQLRYNEGGVIDMLEYLVLYESRSGNTKKLAAAIFSNLPGNSKDLIDITTDKSIPEAKVYFIGFWVNRGTCSMEVSDFISDLGGKSIALFGTCGMGDSPDYYKAIESSVNAWIESDNDYLGAFICQGKMPRKVREKYEAMRNTENEAQMNLYIRNFDEALTHPDSLDIEHAKVFTQKCLKKLNEMDN</sequence>
<dbReference type="GO" id="GO:0009055">
    <property type="term" value="F:electron transfer activity"/>
    <property type="evidence" value="ECO:0007669"/>
    <property type="project" value="InterPro"/>
</dbReference>
<reference evidence="3" key="1">
    <citation type="submission" date="2009-02" db="EMBL/GenBank/DDBJ databases">
        <authorList>
            <person name="Fulton L."/>
            <person name="Clifton S."/>
            <person name="Fulton B."/>
            <person name="Xu J."/>
            <person name="Minx P."/>
            <person name="Pepin K.H."/>
            <person name="Johnson M."/>
            <person name="Bhonagiri V."/>
            <person name="Nash W.E."/>
            <person name="Mardis E.R."/>
            <person name="Wilson R.K."/>
        </authorList>
    </citation>
    <scope>NUCLEOTIDE SEQUENCE [LARGE SCALE GENOMIC DNA]</scope>
    <source>
        <strain evidence="3">DSM 15053</strain>
    </source>
</reference>
<proteinExistence type="predicted"/>
<dbReference type="HOGENOM" id="CLU_098259_2_0_9"/>
<dbReference type="InterPro" id="IPR029039">
    <property type="entry name" value="Flavoprotein-like_sf"/>
</dbReference>
<dbReference type="AlphaFoldDB" id="C0C5L2"/>
<feature type="domain" description="Flavodoxin-like" evidence="2">
    <location>
        <begin position="44"/>
        <end position="202"/>
    </location>
</feature>
<dbReference type="GO" id="GO:0010181">
    <property type="term" value="F:FMN binding"/>
    <property type="evidence" value="ECO:0007669"/>
    <property type="project" value="InterPro"/>
</dbReference>
<feature type="region of interest" description="Disordered" evidence="1">
    <location>
        <begin position="1"/>
        <end position="20"/>
    </location>
</feature>
<dbReference type="InterPro" id="IPR008254">
    <property type="entry name" value="Flavodoxin/NO_synth"/>
</dbReference>
<dbReference type="EMBL" id="ABYI02000041">
    <property type="protein sequence ID" value="EEG72396.1"/>
    <property type="molecule type" value="Genomic_DNA"/>
</dbReference>
<dbReference type="NCBIfam" id="NF045594">
    <property type="entry name" value="flavodox_BilS"/>
    <property type="match status" value="1"/>
</dbReference>
<dbReference type="Pfam" id="PF12641">
    <property type="entry name" value="Flavodoxin_3"/>
    <property type="match status" value="1"/>
</dbReference>
<dbReference type="eggNOG" id="COG0716">
    <property type="taxonomic scope" value="Bacteria"/>
</dbReference>
<dbReference type="GO" id="GO:0016651">
    <property type="term" value="F:oxidoreductase activity, acting on NAD(P)H"/>
    <property type="evidence" value="ECO:0007669"/>
    <property type="project" value="UniProtKB-ARBA"/>
</dbReference>
<protein>
    <recommendedName>
        <fullName evidence="2">Flavodoxin-like domain-containing protein</fullName>
    </recommendedName>
</protein>
<gene>
    <name evidence="3" type="ORF">CLOHYLEM_07399</name>
</gene>